<dbReference type="EMBL" id="CP022437">
    <property type="protein sequence ID" value="ASN06146.1"/>
    <property type="molecule type" value="Genomic_DNA"/>
</dbReference>
<dbReference type="Pfam" id="PF01380">
    <property type="entry name" value="SIS"/>
    <property type="match status" value="1"/>
</dbReference>
<dbReference type="InterPro" id="IPR046348">
    <property type="entry name" value="SIS_dom_sf"/>
</dbReference>
<dbReference type="PANTHER" id="PTHR30514:SF1">
    <property type="entry name" value="HTH-TYPE TRANSCRIPTIONAL REGULATOR HEXR-RELATED"/>
    <property type="match status" value="1"/>
</dbReference>
<dbReference type="Gene3D" id="3.40.50.10490">
    <property type="entry name" value="Glucose-6-phosphate isomerase like protein, domain 1"/>
    <property type="match status" value="1"/>
</dbReference>
<name>A0A221MEP0_9BACI</name>
<dbReference type="PANTHER" id="PTHR30514">
    <property type="entry name" value="GLUCOKINASE"/>
    <property type="match status" value="1"/>
</dbReference>
<dbReference type="PROSITE" id="PS51071">
    <property type="entry name" value="HTH_RPIR"/>
    <property type="match status" value="1"/>
</dbReference>
<dbReference type="GO" id="GO:0097367">
    <property type="term" value="F:carbohydrate derivative binding"/>
    <property type="evidence" value="ECO:0007669"/>
    <property type="project" value="InterPro"/>
</dbReference>
<proteinExistence type="predicted"/>
<evidence type="ECO:0000256" key="1">
    <source>
        <dbReference type="ARBA" id="ARBA00023015"/>
    </source>
</evidence>
<dbReference type="GO" id="GO:0003677">
    <property type="term" value="F:DNA binding"/>
    <property type="evidence" value="ECO:0007669"/>
    <property type="project" value="UniProtKB-KW"/>
</dbReference>
<dbReference type="PROSITE" id="PS51464">
    <property type="entry name" value="SIS"/>
    <property type="match status" value="1"/>
</dbReference>
<dbReference type="SUPFAM" id="SSF53697">
    <property type="entry name" value="SIS domain"/>
    <property type="match status" value="1"/>
</dbReference>
<sequence length="279" mass="31184">MVEDQVKVIKPSIIMEQNKQSFTKSEKKIYDYIVSNEQKVLYHSLTELSDTSGVAEATVLRFFRKLGFKGFQDFKFAFAQEVSIASNKHNDGTYMEKIRNNMMQAIEDSYEIIDKEALDASIHAINKSQDVVIFGLGSSGIAALDMQNRLMRIGKHVSVVTDSHFQVMRASSMNKNTVVIAISLTGSTKDIIDTVKIAKEKKATIIALTNYTKSPLTKFADHILLSSTKESPLDSGSLVSKVTQLFLIDLICTGLTIENYKEAEKVKMEITENTASKLY</sequence>
<dbReference type="InterPro" id="IPR047640">
    <property type="entry name" value="RpiR-like"/>
</dbReference>
<dbReference type="GO" id="GO:0003700">
    <property type="term" value="F:DNA-binding transcription factor activity"/>
    <property type="evidence" value="ECO:0007669"/>
    <property type="project" value="InterPro"/>
</dbReference>
<dbReference type="InterPro" id="IPR036388">
    <property type="entry name" value="WH-like_DNA-bd_sf"/>
</dbReference>
<dbReference type="Gene3D" id="1.10.10.10">
    <property type="entry name" value="Winged helix-like DNA-binding domain superfamily/Winged helix DNA-binding domain"/>
    <property type="match status" value="1"/>
</dbReference>
<dbReference type="InterPro" id="IPR001347">
    <property type="entry name" value="SIS_dom"/>
</dbReference>
<protein>
    <submittedName>
        <fullName evidence="6">RpiR family transcriptional regulator</fullName>
    </submittedName>
</protein>
<keyword evidence="3" id="KW-0804">Transcription</keyword>
<dbReference type="Pfam" id="PF01418">
    <property type="entry name" value="HTH_6"/>
    <property type="match status" value="1"/>
</dbReference>
<dbReference type="AlphaFoldDB" id="A0A221MEP0"/>
<dbReference type="SUPFAM" id="SSF46689">
    <property type="entry name" value="Homeodomain-like"/>
    <property type="match status" value="1"/>
</dbReference>
<evidence type="ECO:0000259" key="4">
    <source>
        <dbReference type="PROSITE" id="PS51071"/>
    </source>
</evidence>
<feature type="domain" description="HTH rpiR-type" evidence="4">
    <location>
        <begin position="9"/>
        <end position="85"/>
    </location>
</feature>
<feature type="domain" description="SIS" evidence="5">
    <location>
        <begin position="121"/>
        <end position="261"/>
    </location>
</feature>
<keyword evidence="7" id="KW-1185">Reference proteome</keyword>
<dbReference type="Proteomes" id="UP000204391">
    <property type="component" value="Chromosome"/>
</dbReference>
<evidence type="ECO:0000313" key="7">
    <source>
        <dbReference type="Proteomes" id="UP000204391"/>
    </source>
</evidence>
<reference evidence="6 7" key="1">
    <citation type="journal article" date="2003" name="Int. J. Syst. Evol. Microbiol.">
        <title>Virgibacillus carmonensis sp. nov., Virgibacillus necropolis sp. nov. and Virgibacillus picturae sp. nov., three novel species isolated from deteriorated mural paintings, transfer of the species of the genus salibacillus to Virgibacillus, as Virgibacillus marismortui comb. nov. and Virgibacillus salexigens comb. nov., and emended description of the genus Virgibacillus.</title>
        <authorList>
            <person name="Heyrman J."/>
            <person name="Logan N.A."/>
            <person name="Busse H.J."/>
            <person name="Balcaen A."/>
            <person name="Lebbe L."/>
            <person name="Rodriguez-Diaz M."/>
            <person name="Swings J."/>
            <person name="De Vos P."/>
        </authorList>
    </citation>
    <scope>NUCLEOTIDE SEQUENCE [LARGE SCALE GENOMIC DNA]</scope>
    <source>
        <strain evidence="6 7">LMG 19488</strain>
    </source>
</reference>
<dbReference type="KEGG" id="vne:CFK40_14520"/>
<keyword evidence="1" id="KW-0805">Transcription regulation</keyword>
<organism evidence="6 7">
    <name type="scientific">Virgibacillus necropolis</name>
    <dbReference type="NCBI Taxonomy" id="163877"/>
    <lineage>
        <taxon>Bacteria</taxon>
        <taxon>Bacillati</taxon>
        <taxon>Bacillota</taxon>
        <taxon>Bacilli</taxon>
        <taxon>Bacillales</taxon>
        <taxon>Bacillaceae</taxon>
        <taxon>Virgibacillus</taxon>
    </lineage>
</organism>
<dbReference type="InterPro" id="IPR009057">
    <property type="entry name" value="Homeodomain-like_sf"/>
</dbReference>
<dbReference type="CDD" id="cd05013">
    <property type="entry name" value="SIS_RpiR"/>
    <property type="match status" value="1"/>
</dbReference>
<dbReference type="GO" id="GO:1901135">
    <property type="term" value="P:carbohydrate derivative metabolic process"/>
    <property type="evidence" value="ECO:0007669"/>
    <property type="project" value="InterPro"/>
</dbReference>
<dbReference type="RefSeq" id="WP_089533043.1">
    <property type="nucleotide sequence ID" value="NZ_CP022437.1"/>
</dbReference>
<evidence type="ECO:0000256" key="3">
    <source>
        <dbReference type="ARBA" id="ARBA00023163"/>
    </source>
</evidence>
<dbReference type="OrthoDB" id="3684496at2"/>
<dbReference type="InterPro" id="IPR035472">
    <property type="entry name" value="RpiR-like_SIS"/>
</dbReference>
<evidence type="ECO:0000313" key="6">
    <source>
        <dbReference type="EMBL" id="ASN06146.1"/>
    </source>
</evidence>
<dbReference type="InterPro" id="IPR000281">
    <property type="entry name" value="HTH_RpiR"/>
</dbReference>
<accession>A0A221MEP0</accession>
<evidence type="ECO:0000259" key="5">
    <source>
        <dbReference type="PROSITE" id="PS51464"/>
    </source>
</evidence>
<gene>
    <name evidence="6" type="ORF">CFK40_14520</name>
</gene>
<keyword evidence="2" id="KW-0238">DNA-binding</keyword>
<evidence type="ECO:0000256" key="2">
    <source>
        <dbReference type="ARBA" id="ARBA00023125"/>
    </source>
</evidence>